<dbReference type="PRINTS" id="PR00411">
    <property type="entry name" value="PNDRDTASEI"/>
</dbReference>
<comment type="caution">
    <text evidence="7">The sequence shown here is derived from an EMBL/GenBank/DDBJ whole genome shotgun (WGS) entry which is preliminary data.</text>
</comment>
<accession>A0A9W6P1S3</accession>
<dbReference type="PANTHER" id="PTHR42913:SF3">
    <property type="entry name" value="64 KDA MITOCHONDRIAL NADH DEHYDROGENASE (EUROFUNG)"/>
    <property type="match status" value="1"/>
</dbReference>
<dbReference type="Gene3D" id="3.50.50.100">
    <property type="match status" value="1"/>
</dbReference>
<dbReference type="PRINTS" id="PR00368">
    <property type="entry name" value="FADPNR"/>
</dbReference>
<keyword evidence="3" id="KW-0285">Flavoprotein</keyword>
<reference evidence="7" key="2">
    <citation type="submission" date="2023-01" db="EMBL/GenBank/DDBJ databases">
        <authorList>
            <person name="Sun Q."/>
            <person name="Evtushenko L."/>
        </authorList>
    </citation>
    <scope>NUCLEOTIDE SEQUENCE</scope>
    <source>
        <strain evidence="7">VKM Ac-1069</strain>
    </source>
</reference>
<keyword evidence="5" id="KW-0560">Oxidoreductase</keyword>
<evidence type="ECO:0000313" key="8">
    <source>
        <dbReference type="Proteomes" id="UP001143463"/>
    </source>
</evidence>
<keyword evidence="4" id="KW-0274">FAD</keyword>
<dbReference type="EMBL" id="BSFQ01000075">
    <property type="protein sequence ID" value="GLL16216.1"/>
    <property type="molecule type" value="Genomic_DNA"/>
</dbReference>
<name>A0A9W6P1S3_9PSEU</name>
<feature type="domain" description="FAD/NAD(P)-binding" evidence="6">
    <location>
        <begin position="24"/>
        <end position="349"/>
    </location>
</feature>
<dbReference type="SUPFAM" id="SSF51905">
    <property type="entry name" value="FAD/NAD(P)-binding domain"/>
    <property type="match status" value="1"/>
</dbReference>
<dbReference type="InterPro" id="IPR023753">
    <property type="entry name" value="FAD/NAD-binding_dom"/>
</dbReference>
<proteinExistence type="inferred from homology"/>
<organism evidence="7 8">
    <name type="scientific">Pseudonocardia halophobica</name>
    <dbReference type="NCBI Taxonomy" id="29401"/>
    <lineage>
        <taxon>Bacteria</taxon>
        <taxon>Bacillati</taxon>
        <taxon>Actinomycetota</taxon>
        <taxon>Actinomycetes</taxon>
        <taxon>Pseudonocardiales</taxon>
        <taxon>Pseudonocardiaceae</taxon>
        <taxon>Pseudonocardia</taxon>
    </lineage>
</organism>
<dbReference type="GO" id="GO:0003955">
    <property type="term" value="F:NAD(P)H dehydrogenase (quinone) activity"/>
    <property type="evidence" value="ECO:0007669"/>
    <property type="project" value="TreeGrafter"/>
</dbReference>
<evidence type="ECO:0000259" key="6">
    <source>
        <dbReference type="Pfam" id="PF07992"/>
    </source>
</evidence>
<evidence type="ECO:0000313" key="7">
    <source>
        <dbReference type="EMBL" id="GLL16216.1"/>
    </source>
</evidence>
<evidence type="ECO:0000256" key="2">
    <source>
        <dbReference type="ARBA" id="ARBA00005272"/>
    </source>
</evidence>
<evidence type="ECO:0000256" key="1">
    <source>
        <dbReference type="ARBA" id="ARBA00001974"/>
    </source>
</evidence>
<dbReference type="GO" id="GO:0019646">
    <property type="term" value="P:aerobic electron transport chain"/>
    <property type="evidence" value="ECO:0007669"/>
    <property type="project" value="TreeGrafter"/>
</dbReference>
<evidence type="ECO:0000256" key="3">
    <source>
        <dbReference type="ARBA" id="ARBA00022630"/>
    </source>
</evidence>
<comment type="cofactor">
    <cofactor evidence="1">
        <name>FAD</name>
        <dbReference type="ChEBI" id="CHEBI:57692"/>
    </cofactor>
</comment>
<dbReference type="RefSeq" id="WP_063739692.1">
    <property type="nucleotide sequence ID" value="NZ_BAAAUZ010000009.1"/>
</dbReference>
<evidence type="ECO:0000256" key="5">
    <source>
        <dbReference type="ARBA" id="ARBA00023002"/>
    </source>
</evidence>
<keyword evidence="8" id="KW-1185">Reference proteome</keyword>
<gene>
    <name evidence="7" type="ORF">GCM10017577_73740</name>
</gene>
<evidence type="ECO:0000256" key="4">
    <source>
        <dbReference type="ARBA" id="ARBA00022827"/>
    </source>
</evidence>
<reference evidence="7" key="1">
    <citation type="journal article" date="2014" name="Int. J. Syst. Evol. Microbiol.">
        <title>Complete genome sequence of Corynebacterium casei LMG S-19264T (=DSM 44701T), isolated from a smear-ripened cheese.</title>
        <authorList>
            <consortium name="US DOE Joint Genome Institute (JGI-PGF)"/>
            <person name="Walter F."/>
            <person name="Albersmeier A."/>
            <person name="Kalinowski J."/>
            <person name="Ruckert C."/>
        </authorList>
    </citation>
    <scope>NUCLEOTIDE SEQUENCE</scope>
    <source>
        <strain evidence="7">VKM Ac-1069</strain>
    </source>
</reference>
<dbReference type="Pfam" id="PF07992">
    <property type="entry name" value="Pyr_redox_2"/>
    <property type="match status" value="1"/>
</dbReference>
<sequence>MARPHRLTLVGRSRDGAGGPGAHRVVIVGGGFAGLFAARALRDPTIAVTLVDRAQHHLFQPLLYQVATGILSEGQIAAPLRDVLKRHRTVDCVLADVVDVDPQACTVVAERPNGERLTLAYDDLIVAAGVRQSYFGHDEFARYALGMKTIADALAIRRRVFGAFELAETATDPDEQRRWLTFAVVGAGPTGVELAGQIRELATRTLRREFHRIRPEDARVLLFDAGKAPLASFGPALSAKAAAGLHALGVELHLGSVVTGVDARGIDVRDGTGATQRYPAGTVLWAAGVEAPPIAKALADATGAPRDRAGRIEVEPDLTVPGHPEISVIGDLMSRDHLPGVAEVAMQAGMYAGRRIRHRSAGRPVRPFRYHDLGSAAYLSRGNAVVSAGPLKFGGFAGWLAWLVLHLAFLTGYRNRVGAVLTWAAAFARDARRERTFTTQEIETLRDVYDDAAEPAEHAKEGRP</sequence>
<dbReference type="PANTHER" id="PTHR42913">
    <property type="entry name" value="APOPTOSIS-INDUCING FACTOR 1"/>
    <property type="match status" value="1"/>
</dbReference>
<comment type="similarity">
    <text evidence="2">Belongs to the NADH dehydrogenase family.</text>
</comment>
<dbReference type="AlphaFoldDB" id="A0A9W6P1S3"/>
<protein>
    <submittedName>
        <fullName evidence="7">NADH dehydrogenase</fullName>
    </submittedName>
</protein>
<dbReference type="InterPro" id="IPR036188">
    <property type="entry name" value="FAD/NAD-bd_sf"/>
</dbReference>
<dbReference type="InterPro" id="IPR051169">
    <property type="entry name" value="NADH-Q_oxidoreductase"/>
</dbReference>
<dbReference type="Proteomes" id="UP001143463">
    <property type="component" value="Unassembled WGS sequence"/>
</dbReference>